<reference evidence="1 2" key="1">
    <citation type="submission" date="2021-05" db="EMBL/GenBank/DDBJ databases">
        <title>A Polyphasic approach of four new species of the genus Ohtaekwangia: Ohtaekwangia histidinii sp. nov., Ohtaekwangia cretensis sp. nov., Ohtaekwangia indiensis sp. nov., Ohtaekwangia reichenbachii sp. nov. from diverse environment.</title>
        <authorList>
            <person name="Octaviana S."/>
        </authorList>
    </citation>
    <scope>NUCLEOTIDE SEQUENCE [LARGE SCALE GENOMIC DNA]</scope>
    <source>
        <strain evidence="1 2">PWU5</strain>
    </source>
</reference>
<dbReference type="RefSeq" id="WP_254083036.1">
    <property type="nucleotide sequence ID" value="NZ_JAHESE010000002.1"/>
</dbReference>
<keyword evidence="2" id="KW-1185">Reference proteome</keyword>
<sequence>MIFDKKAELNVLINLAASDRKVADRESKLIQIIAKANGISKEEVDTMLSNPQPIGNISSLTNDEKFEHLYHLIQLMKMDGQVFRSEIVFCEQIADKLGFKKTVVGEISQHVYSDPSITADRDMVKQKAIKYLKA</sequence>
<name>A0AAP2DWQ9_9BACT</name>
<organism evidence="1 2">
    <name type="scientific">Dawidia cretensis</name>
    <dbReference type="NCBI Taxonomy" id="2782350"/>
    <lineage>
        <taxon>Bacteria</taxon>
        <taxon>Pseudomonadati</taxon>
        <taxon>Bacteroidota</taxon>
        <taxon>Cytophagia</taxon>
        <taxon>Cytophagales</taxon>
        <taxon>Chryseotaleaceae</taxon>
        <taxon>Dawidia</taxon>
    </lineage>
</organism>
<dbReference type="AlphaFoldDB" id="A0AAP2DWQ9"/>
<proteinExistence type="predicted"/>
<evidence type="ECO:0000313" key="1">
    <source>
        <dbReference type="EMBL" id="MBT1707447.1"/>
    </source>
</evidence>
<comment type="caution">
    <text evidence="1">The sequence shown here is derived from an EMBL/GenBank/DDBJ whole genome shotgun (WGS) entry which is preliminary data.</text>
</comment>
<dbReference type="SUPFAM" id="SSF158682">
    <property type="entry name" value="TerB-like"/>
    <property type="match status" value="1"/>
</dbReference>
<accession>A0AAP2DWQ9</accession>
<dbReference type="Gene3D" id="1.10.3680.10">
    <property type="entry name" value="TerB-like"/>
    <property type="match status" value="1"/>
</dbReference>
<dbReference type="InterPro" id="IPR029024">
    <property type="entry name" value="TerB-like"/>
</dbReference>
<dbReference type="EMBL" id="JAHESE010000002">
    <property type="protein sequence ID" value="MBT1707447.1"/>
    <property type="molecule type" value="Genomic_DNA"/>
</dbReference>
<protein>
    <submittedName>
        <fullName evidence="1">TerB family tellurite resistance protein</fullName>
    </submittedName>
</protein>
<dbReference type="Proteomes" id="UP001319080">
    <property type="component" value="Unassembled WGS sequence"/>
</dbReference>
<evidence type="ECO:0000313" key="2">
    <source>
        <dbReference type="Proteomes" id="UP001319080"/>
    </source>
</evidence>
<gene>
    <name evidence="1" type="ORF">KK062_04405</name>
</gene>